<dbReference type="KEGG" id="pgu:PGUG_05478"/>
<dbReference type="Proteomes" id="UP000001997">
    <property type="component" value="Unassembled WGS sequence"/>
</dbReference>
<dbReference type="GeneID" id="5124247"/>
<name>A5DQC7_PICGU</name>
<accession>A5DQC7</accession>
<gene>
    <name evidence="1" type="ORF">PGUG_05478</name>
</gene>
<dbReference type="EMBL" id="CH408161">
    <property type="protein sequence ID" value="EDK41380.2"/>
    <property type="molecule type" value="Genomic_DNA"/>
</dbReference>
<dbReference type="InParanoid" id="A5DQC7"/>
<keyword evidence="2" id="KW-1185">Reference proteome</keyword>
<evidence type="ECO:0000313" key="1">
    <source>
        <dbReference type="EMBL" id="EDK41380.2"/>
    </source>
</evidence>
<proteinExistence type="predicted"/>
<evidence type="ECO:0000313" key="2">
    <source>
        <dbReference type="Proteomes" id="UP000001997"/>
    </source>
</evidence>
<dbReference type="VEuPathDB" id="FungiDB:PGUG_05478"/>
<dbReference type="AlphaFoldDB" id="A5DQC7"/>
<reference evidence="1 2" key="1">
    <citation type="journal article" date="2009" name="Nature">
        <title>Evolution of pathogenicity and sexual reproduction in eight Candida genomes.</title>
        <authorList>
            <person name="Butler G."/>
            <person name="Rasmussen M.D."/>
            <person name="Lin M.F."/>
            <person name="Santos M.A."/>
            <person name="Sakthikumar S."/>
            <person name="Munro C.A."/>
            <person name="Rheinbay E."/>
            <person name="Grabherr M."/>
            <person name="Forche A."/>
            <person name="Reedy J.L."/>
            <person name="Agrafioti I."/>
            <person name="Arnaud M.B."/>
            <person name="Bates S."/>
            <person name="Brown A.J."/>
            <person name="Brunke S."/>
            <person name="Costanzo M.C."/>
            <person name="Fitzpatrick D.A."/>
            <person name="de Groot P.W."/>
            <person name="Harris D."/>
            <person name="Hoyer L.L."/>
            <person name="Hube B."/>
            <person name="Klis F.M."/>
            <person name="Kodira C."/>
            <person name="Lennard N."/>
            <person name="Logue M.E."/>
            <person name="Martin R."/>
            <person name="Neiman A.M."/>
            <person name="Nikolaou E."/>
            <person name="Quail M.A."/>
            <person name="Quinn J."/>
            <person name="Santos M.C."/>
            <person name="Schmitzberger F.F."/>
            <person name="Sherlock G."/>
            <person name="Shah P."/>
            <person name="Silverstein K.A."/>
            <person name="Skrzypek M.S."/>
            <person name="Soll D."/>
            <person name="Staggs R."/>
            <person name="Stansfield I."/>
            <person name="Stumpf M.P."/>
            <person name="Sudbery P.E."/>
            <person name="Srikantha T."/>
            <person name="Zeng Q."/>
            <person name="Berman J."/>
            <person name="Berriman M."/>
            <person name="Heitman J."/>
            <person name="Gow N.A."/>
            <person name="Lorenz M.C."/>
            <person name="Birren B.W."/>
            <person name="Kellis M."/>
            <person name="Cuomo C.A."/>
        </authorList>
    </citation>
    <scope>NUCLEOTIDE SEQUENCE [LARGE SCALE GENOMIC DNA]</scope>
    <source>
        <strain evidence="2">ATCC 6260 / CBS 566 / DSM 6381 / JCM 1539 / NBRC 10279 / NRRL Y-324</strain>
    </source>
</reference>
<dbReference type="OrthoDB" id="10429244at2759"/>
<organism evidence="1 2">
    <name type="scientific">Meyerozyma guilliermondii (strain ATCC 6260 / CBS 566 / DSM 6381 / JCM 1539 / NBRC 10279 / NRRL Y-324)</name>
    <name type="common">Yeast</name>
    <name type="synonym">Candida guilliermondii</name>
    <dbReference type="NCBI Taxonomy" id="294746"/>
    <lineage>
        <taxon>Eukaryota</taxon>
        <taxon>Fungi</taxon>
        <taxon>Dikarya</taxon>
        <taxon>Ascomycota</taxon>
        <taxon>Saccharomycotina</taxon>
        <taxon>Pichiomycetes</taxon>
        <taxon>Debaryomycetaceae</taxon>
        <taxon>Meyerozyma</taxon>
    </lineage>
</organism>
<sequence length="259" mass="29189">MKQSLIIYSWLIFFTKVYADFFWALDLDYFLRDSTNVLHNGTHGIDIVYVGGVELNNTYPESLLYGIDLTGTEVSAISTQLAAGVKAVHDSTNASTIKSYSYHFCNGHLSTVKVRRNPGSKFYRDQLTVVIKYGQHKTATQVLSETEVISAQWIKSNTKCVKKEKIIPIGNWDLAAGYISFEGCADSISDSLLELGTKYANRAIGNLPNQDTWKADFSHGSWNVCMKIANKLYYSLYDFRNAVNSTGKDFKVPYRHDEL</sequence>
<protein>
    <submittedName>
        <fullName evidence="1">Uncharacterized protein</fullName>
    </submittedName>
</protein>
<dbReference type="RefSeq" id="XP_001482458.2">
    <property type="nucleotide sequence ID" value="XM_001482408.1"/>
</dbReference>
<dbReference type="HOGENOM" id="CLU_1074053_0_0_1"/>